<comment type="similarity">
    <text evidence="1">Belongs to the metallo-dependent hydrolases superfamily. NagA family.</text>
</comment>
<keyword evidence="2" id="KW-0378">Hydrolase</keyword>
<evidence type="ECO:0000256" key="1">
    <source>
        <dbReference type="ARBA" id="ARBA00010716"/>
    </source>
</evidence>
<dbReference type="Gene3D" id="2.30.40.10">
    <property type="entry name" value="Urease, subunit C, domain 1"/>
    <property type="match status" value="2"/>
</dbReference>
<dbReference type="InterPro" id="IPR011059">
    <property type="entry name" value="Metal-dep_hydrolase_composite"/>
</dbReference>
<dbReference type="EMBL" id="JAUJFI010000001">
    <property type="protein sequence ID" value="MDQ2101160.1"/>
    <property type="molecule type" value="Genomic_DNA"/>
</dbReference>
<protein>
    <recommendedName>
        <fullName evidence="5">Amidohydrolase 3 domain-containing protein</fullName>
    </recommendedName>
</protein>
<sequence length="548" mass="59471">MRELIRDALIVNGDGLTEPFAGDVLIEDDRIVRLGAVPLTDAQTADHVLEAEGRALAPGFVDMHNHGALGGTRVGAQGMPLSCEMALLGGVTKRICGVDGLSPAPVAEAQRSEYAAQLKPLDGAVDGEWCWSSVAEFFAWHQGRSVTDMGLYLGHSAVRRVVMSNLARVATDSEVEAMAAVVRREAPWTLGLSTGLVYNPAVYSDQREITALVRAFNEVKPGALFPHLRSESDMILESLREVLEAAVDGGGGYGNEHSKIAGRRNYEKIGALEGMLADAASSVPTIENMYPYTAGSTTGDAIFPPEIRAGTRAEFVARLRDRSVRGALFQRMRGDTTGWDNFVDFCGGLEGIQIAGVKEGVGDAFLGKRLGDVARARGAADLESRAAFDAVFDFYTDNEAEIGIITHYGNDLTVERFFRRPTMAICTDGLMPGPGQKPHPRSIGAFPKALRLAREMGIPMQEIVYRMATMPCRFLRLPDPVLREGADASLVLIDWDRVREMNDYFNPLVPPQGIDAVWVHGLRVLDHGAFLPPHPFGGRLLISQASRQ</sequence>
<proteinExistence type="inferred from homology"/>
<dbReference type="Proteomes" id="UP001227317">
    <property type="component" value="Unassembled WGS sequence"/>
</dbReference>
<dbReference type="PANTHER" id="PTHR11113:SF14">
    <property type="entry name" value="N-ACETYLGLUCOSAMINE-6-PHOSPHATE DEACETYLASE"/>
    <property type="match status" value="1"/>
</dbReference>
<evidence type="ECO:0000313" key="4">
    <source>
        <dbReference type="Proteomes" id="UP001227317"/>
    </source>
</evidence>
<accession>A0ABU0WAH7</accession>
<name>A0ABU0WAH7_9PROT</name>
<evidence type="ECO:0000256" key="2">
    <source>
        <dbReference type="ARBA" id="ARBA00022801"/>
    </source>
</evidence>
<keyword evidence="4" id="KW-1185">Reference proteome</keyword>
<evidence type="ECO:0008006" key="5">
    <source>
        <dbReference type="Google" id="ProtNLM"/>
    </source>
</evidence>
<dbReference type="SUPFAM" id="SSF51556">
    <property type="entry name" value="Metallo-dependent hydrolases"/>
    <property type="match status" value="1"/>
</dbReference>
<dbReference type="InterPro" id="IPR032466">
    <property type="entry name" value="Metal_Hydrolase"/>
</dbReference>
<gene>
    <name evidence="3" type="ORF">QSG27_00455</name>
</gene>
<organism evidence="3 4">
    <name type="scientific">Azospirillum isscasi</name>
    <dbReference type="NCBI Taxonomy" id="3053926"/>
    <lineage>
        <taxon>Bacteria</taxon>
        <taxon>Pseudomonadati</taxon>
        <taxon>Pseudomonadota</taxon>
        <taxon>Alphaproteobacteria</taxon>
        <taxon>Rhodospirillales</taxon>
        <taxon>Azospirillaceae</taxon>
        <taxon>Azospirillum</taxon>
    </lineage>
</organism>
<dbReference type="Gene3D" id="3.20.20.140">
    <property type="entry name" value="Metal-dependent hydrolases"/>
    <property type="match status" value="2"/>
</dbReference>
<reference evidence="3 4" key="1">
    <citation type="submission" date="2023-06" db="EMBL/GenBank/DDBJ databases">
        <title>Azospirillum isscasensis sp.nov, a bacterium isolated from rhizosphere soil of rice.</title>
        <authorList>
            <person name="Wang H."/>
        </authorList>
    </citation>
    <scope>NUCLEOTIDE SEQUENCE [LARGE SCALE GENOMIC DNA]</scope>
    <source>
        <strain evidence="3 4">C340-1</strain>
    </source>
</reference>
<dbReference type="PANTHER" id="PTHR11113">
    <property type="entry name" value="N-ACETYLGLUCOSAMINE-6-PHOSPHATE DEACETYLASE"/>
    <property type="match status" value="1"/>
</dbReference>
<dbReference type="SUPFAM" id="SSF51338">
    <property type="entry name" value="Composite domain of metallo-dependent hydrolases"/>
    <property type="match status" value="1"/>
</dbReference>
<comment type="caution">
    <text evidence="3">The sequence shown here is derived from an EMBL/GenBank/DDBJ whole genome shotgun (WGS) entry which is preliminary data.</text>
</comment>
<dbReference type="RefSeq" id="WP_306703147.1">
    <property type="nucleotide sequence ID" value="NZ_JAUJFI010000001.1"/>
</dbReference>
<evidence type="ECO:0000313" key="3">
    <source>
        <dbReference type="EMBL" id="MDQ2101160.1"/>
    </source>
</evidence>